<sequence>QFYTPIEKLVFLEGTNRSQSERNAIRYQTRLAHKSRWRAASKRVQRDKSHGAGPSCTSMAHSHRDLNIMQYLEETWPQKPLLPADCIKRSKVREICQIVASGIQPLQNLNVLIYVGEERKDDWAKHWINRGFRALEKLLSSSAGKYCVVFNARRFHVDLRPFPTILRIDRELENHPAFRAVHPSQQPDCPPEAVK</sequence>
<protein>
    <recommendedName>
        <fullName evidence="3">GST C-terminal domain-containing protein</fullName>
    </recommendedName>
</protein>
<dbReference type="CDD" id="cd03191">
    <property type="entry name" value="GST_C_Zeta"/>
    <property type="match status" value="1"/>
</dbReference>
<dbReference type="Proteomes" id="UP001162162">
    <property type="component" value="Unassembled WGS sequence"/>
</dbReference>
<feature type="domain" description="GST C-terminal" evidence="3">
    <location>
        <begin position="85"/>
        <end position="195"/>
    </location>
</feature>
<evidence type="ECO:0000259" key="3">
    <source>
        <dbReference type="PROSITE" id="PS50405"/>
    </source>
</evidence>
<accession>A0AAV8XTN2</accession>
<dbReference type="InterPro" id="IPR034330">
    <property type="entry name" value="GST_Zeta_C"/>
</dbReference>
<dbReference type="GO" id="GO:0005739">
    <property type="term" value="C:mitochondrion"/>
    <property type="evidence" value="ECO:0007669"/>
    <property type="project" value="TreeGrafter"/>
</dbReference>
<evidence type="ECO:0000313" key="5">
    <source>
        <dbReference type="Proteomes" id="UP001162162"/>
    </source>
</evidence>
<evidence type="ECO:0000256" key="2">
    <source>
        <dbReference type="SAM" id="MobiDB-lite"/>
    </source>
</evidence>
<dbReference type="PROSITE" id="PS50405">
    <property type="entry name" value="GST_CTER"/>
    <property type="match status" value="1"/>
</dbReference>
<feature type="region of interest" description="Disordered" evidence="2">
    <location>
        <begin position="38"/>
        <end position="58"/>
    </location>
</feature>
<dbReference type="EMBL" id="JAPWTK010000347">
    <property type="protein sequence ID" value="KAJ8941917.1"/>
    <property type="molecule type" value="Genomic_DNA"/>
</dbReference>
<dbReference type="AlphaFoldDB" id="A0AAV8XTN2"/>
<dbReference type="GO" id="GO:0006559">
    <property type="term" value="P:L-phenylalanine catabolic process"/>
    <property type="evidence" value="ECO:0007669"/>
    <property type="project" value="TreeGrafter"/>
</dbReference>
<dbReference type="SUPFAM" id="SSF47616">
    <property type="entry name" value="GST C-terminal domain-like"/>
    <property type="match status" value="1"/>
</dbReference>
<dbReference type="GO" id="GO:0016034">
    <property type="term" value="F:maleylacetoacetate isomerase activity"/>
    <property type="evidence" value="ECO:0007669"/>
    <property type="project" value="TreeGrafter"/>
</dbReference>
<organism evidence="4 5">
    <name type="scientific">Aromia moschata</name>
    <dbReference type="NCBI Taxonomy" id="1265417"/>
    <lineage>
        <taxon>Eukaryota</taxon>
        <taxon>Metazoa</taxon>
        <taxon>Ecdysozoa</taxon>
        <taxon>Arthropoda</taxon>
        <taxon>Hexapoda</taxon>
        <taxon>Insecta</taxon>
        <taxon>Pterygota</taxon>
        <taxon>Neoptera</taxon>
        <taxon>Endopterygota</taxon>
        <taxon>Coleoptera</taxon>
        <taxon>Polyphaga</taxon>
        <taxon>Cucujiformia</taxon>
        <taxon>Chrysomeloidea</taxon>
        <taxon>Cerambycidae</taxon>
        <taxon>Cerambycinae</taxon>
        <taxon>Callichromatini</taxon>
        <taxon>Aromia</taxon>
    </lineage>
</organism>
<evidence type="ECO:0000256" key="1">
    <source>
        <dbReference type="ARBA" id="ARBA00010007"/>
    </source>
</evidence>
<evidence type="ECO:0000313" key="4">
    <source>
        <dbReference type="EMBL" id="KAJ8941917.1"/>
    </source>
</evidence>
<dbReference type="PANTHER" id="PTHR42673">
    <property type="entry name" value="MALEYLACETOACETATE ISOMERASE"/>
    <property type="match status" value="1"/>
</dbReference>
<proteinExistence type="inferred from homology"/>
<keyword evidence="5" id="KW-1185">Reference proteome</keyword>
<dbReference type="InterPro" id="IPR036282">
    <property type="entry name" value="Glutathione-S-Trfase_C_sf"/>
</dbReference>
<dbReference type="Gene3D" id="1.20.1050.10">
    <property type="match status" value="1"/>
</dbReference>
<dbReference type="InterPro" id="IPR010987">
    <property type="entry name" value="Glutathione-S-Trfase_C-like"/>
</dbReference>
<dbReference type="GO" id="GO:0004364">
    <property type="term" value="F:glutathione transferase activity"/>
    <property type="evidence" value="ECO:0007669"/>
    <property type="project" value="TreeGrafter"/>
</dbReference>
<reference evidence="4" key="1">
    <citation type="journal article" date="2023" name="Insect Mol. Biol.">
        <title>Genome sequencing provides insights into the evolution of gene families encoding plant cell wall-degrading enzymes in longhorned beetles.</title>
        <authorList>
            <person name="Shin N.R."/>
            <person name="Okamura Y."/>
            <person name="Kirsch R."/>
            <person name="Pauchet Y."/>
        </authorList>
    </citation>
    <scope>NUCLEOTIDE SEQUENCE</scope>
    <source>
        <strain evidence="4">AMC_N1</strain>
    </source>
</reference>
<dbReference type="PANTHER" id="PTHR42673:SF4">
    <property type="entry name" value="MALEYLACETOACETATE ISOMERASE"/>
    <property type="match status" value="1"/>
</dbReference>
<dbReference type="FunFam" id="1.20.1050.10:FF:000010">
    <property type="entry name" value="Maleylacetoacetate isomerase isoform 1"/>
    <property type="match status" value="1"/>
</dbReference>
<gene>
    <name evidence="4" type="ORF">NQ318_013250</name>
</gene>
<name>A0AAV8XTN2_9CUCU</name>
<feature type="non-terminal residue" evidence="4">
    <location>
        <position position="1"/>
    </location>
</feature>
<comment type="similarity">
    <text evidence="1">Belongs to the GST superfamily. Zeta family.</text>
</comment>
<dbReference type="GO" id="GO:0006749">
    <property type="term" value="P:glutathione metabolic process"/>
    <property type="evidence" value="ECO:0007669"/>
    <property type="project" value="TreeGrafter"/>
</dbReference>
<comment type="caution">
    <text evidence="4">The sequence shown here is derived from an EMBL/GenBank/DDBJ whole genome shotgun (WGS) entry which is preliminary data.</text>
</comment>